<sequence>MMSQHSKAAEELLTSPLNRYSNWPNAKVPNRPGVYAVWENEELVWVGSAGGSLRSRFERHVKGQRRGSKFLVAVYSRLLFRHMGLEKAMQTAGETQLLVDAITGKYVKQQLAYRYLPTEDEPTAEQIAHLICSG</sequence>
<reference evidence="1" key="1">
    <citation type="submission" date="2018-05" db="EMBL/GenBank/DDBJ databases">
        <authorList>
            <person name="Lanie J.A."/>
            <person name="Ng W.-L."/>
            <person name="Kazmierczak K.M."/>
            <person name="Andrzejewski T.M."/>
            <person name="Davidsen T.M."/>
            <person name="Wayne K.J."/>
            <person name="Tettelin H."/>
            <person name="Glass J.I."/>
            <person name="Rusch D."/>
            <person name="Podicherti R."/>
            <person name="Tsui H.-C.T."/>
            <person name="Winkler M.E."/>
        </authorList>
    </citation>
    <scope>NUCLEOTIDE SEQUENCE</scope>
</reference>
<accession>A0A383BQ57</accession>
<feature type="non-terminal residue" evidence="1">
    <location>
        <position position="134"/>
    </location>
</feature>
<evidence type="ECO:0008006" key="2">
    <source>
        <dbReference type="Google" id="ProtNLM"/>
    </source>
</evidence>
<proteinExistence type="predicted"/>
<dbReference type="EMBL" id="UINC01202327">
    <property type="protein sequence ID" value="SVE22072.1"/>
    <property type="molecule type" value="Genomic_DNA"/>
</dbReference>
<evidence type="ECO:0000313" key="1">
    <source>
        <dbReference type="EMBL" id="SVE22072.1"/>
    </source>
</evidence>
<gene>
    <name evidence="1" type="ORF">METZ01_LOCUS474926</name>
</gene>
<organism evidence="1">
    <name type="scientific">marine metagenome</name>
    <dbReference type="NCBI Taxonomy" id="408172"/>
    <lineage>
        <taxon>unclassified sequences</taxon>
        <taxon>metagenomes</taxon>
        <taxon>ecological metagenomes</taxon>
    </lineage>
</organism>
<name>A0A383BQ57_9ZZZZ</name>
<dbReference type="AlphaFoldDB" id="A0A383BQ57"/>
<protein>
    <recommendedName>
        <fullName evidence="2">GIY-YIG domain-containing protein</fullName>
    </recommendedName>
</protein>